<accession>A0A4C1V1T1</accession>
<protein>
    <submittedName>
        <fullName evidence="1">Uncharacterized protein</fullName>
    </submittedName>
</protein>
<name>A0A4C1V1T1_EUMVA</name>
<proteinExistence type="predicted"/>
<organism evidence="1 2">
    <name type="scientific">Eumeta variegata</name>
    <name type="common">Bagworm moth</name>
    <name type="synonym">Eumeta japonica</name>
    <dbReference type="NCBI Taxonomy" id="151549"/>
    <lineage>
        <taxon>Eukaryota</taxon>
        <taxon>Metazoa</taxon>
        <taxon>Ecdysozoa</taxon>
        <taxon>Arthropoda</taxon>
        <taxon>Hexapoda</taxon>
        <taxon>Insecta</taxon>
        <taxon>Pterygota</taxon>
        <taxon>Neoptera</taxon>
        <taxon>Endopterygota</taxon>
        <taxon>Lepidoptera</taxon>
        <taxon>Glossata</taxon>
        <taxon>Ditrysia</taxon>
        <taxon>Tineoidea</taxon>
        <taxon>Psychidae</taxon>
        <taxon>Oiketicinae</taxon>
        <taxon>Eumeta</taxon>
    </lineage>
</organism>
<dbReference type="EMBL" id="BGZK01000264">
    <property type="protein sequence ID" value="GBP32768.1"/>
    <property type="molecule type" value="Genomic_DNA"/>
</dbReference>
<keyword evidence="2" id="KW-1185">Reference proteome</keyword>
<comment type="caution">
    <text evidence="1">The sequence shown here is derived from an EMBL/GenBank/DDBJ whole genome shotgun (WGS) entry which is preliminary data.</text>
</comment>
<sequence length="78" mass="8890">MRFSVVPPLRHTYCPIIYSSPSPSDLEPSTLTCALKSANDRCHQQLCQPPKRRLNVFSDLHINVARGLKYAAQLRRIL</sequence>
<dbReference type="Proteomes" id="UP000299102">
    <property type="component" value="Unassembled WGS sequence"/>
</dbReference>
<evidence type="ECO:0000313" key="2">
    <source>
        <dbReference type="Proteomes" id="UP000299102"/>
    </source>
</evidence>
<evidence type="ECO:0000313" key="1">
    <source>
        <dbReference type="EMBL" id="GBP32768.1"/>
    </source>
</evidence>
<gene>
    <name evidence="1" type="ORF">EVAR_18921_1</name>
</gene>
<reference evidence="1 2" key="1">
    <citation type="journal article" date="2019" name="Commun. Biol.">
        <title>The bagworm genome reveals a unique fibroin gene that provides high tensile strength.</title>
        <authorList>
            <person name="Kono N."/>
            <person name="Nakamura H."/>
            <person name="Ohtoshi R."/>
            <person name="Tomita M."/>
            <person name="Numata K."/>
            <person name="Arakawa K."/>
        </authorList>
    </citation>
    <scope>NUCLEOTIDE SEQUENCE [LARGE SCALE GENOMIC DNA]</scope>
</reference>
<dbReference type="AlphaFoldDB" id="A0A4C1V1T1"/>